<name>A0ABU6G5U0_9BACL</name>
<evidence type="ECO:0000256" key="1">
    <source>
        <dbReference type="ARBA" id="ARBA00004999"/>
    </source>
</evidence>
<dbReference type="InterPro" id="IPR006400">
    <property type="entry name" value="Hopene-cyclase"/>
</dbReference>
<feature type="domain" description="Squalene cyclase C-terminal" evidence="5">
    <location>
        <begin position="320"/>
        <end position="637"/>
    </location>
</feature>
<sequence>MPVWAQVNEEIHRMTEMLSGMQRDDGSWRFCFENGILTDAYLIIVLRTLELPHEELIQQLHARIISKQEKNGAWKVYADEEDGNLDTTVYAYYALLFAGYSSKTDETMEKAAQFIRSKGGLGQVKNLLTQAFLAATGQSPWPATLRIPLEFLLLPASSPISFFDFSNYARIHFVPILLMVSLKSPLRTKATPDLSNLSNNDYTGSPLRHHPVKESKETTPELYRLFDEIHNGIKHLASLPGQLHKQAIKYAEQYMLERIESNGTLFSYASSTLLMMMALAMLGYDKHHPVMTAALRGLLSMMWYSDAHTITEVHLQNSPSTIWDTALLSYALQQAGTSPDHAAIRQSVHYLRHRQHTKKGDWSIHAPYTVPGGWGFSESNTINPDVDDTTAALRAIHGTALRDPAYQDAWNRGLNWVLSMQNRDGGWPAFEKGITNKLLAKLPVDGASAAAIDPSTADLTGRTLEFLGATAGLDMRHRFIRRGTDWLLENQEADGSWFGRWGICYIYGTWSALTGLMAVKADPELPAVRKAVDWLLSIQNDDGGWGESCTSDCLERYVPLGASTPSQTAWALDALTAVHPKPLPAMERGLEQLLLQLHKDDWTTRYPTGAGLPGSFYTHYHSYRHIWPLIALTQYRKKYQTL</sequence>
<dbReference type="Gene3D" id="1.50.10.20">
    <property type="match status" value="2"/>
</dbReference>
<dbReference type="SUPFAM" id="SSF48239">
    <property type="entry name" value="Terpenoid cyclases/Protein prenyltransferases"/>
    <property type="match status" value="2"/>
</dbReference>
<dbReference type="PANTHER" id="PTHR11764">
    <property type="entry name" value="TERPENE CYCLASE/MUTASE FAMILY MEMBER"/>
    <property type="match status" value="1"/>
</dbReference>
<dbReference type="InterPro" id="IPR032697">
    <property type="entry name" value="SQ_cyclase_N"/>
</dbReference>
<evidence type="ECO:0000256" key="4">
    <source>
        <dbReference type="ARBA" id="ARBA00023235"/>
    </source>
</evidence>
<evidence type="ECO:0000313" key="7">
    <source>
        <dbReference type="EMBL" id="MEC0229549.1"/>
    </source>
</evidence>
<dbReference type="InterPro" id="IPR018333">
    <property type="entry name" value="Squalene_cyclase"/>
</dbReference>
<dbReference type="PANTHER" id="PTHR11764:SF20">
    <property type="entry name" value="LANOSTEROL SYNTHASE"/>
    <property type="match status" value="1"/>
</dbReference>
<keyword evidence="8" id="KW-1185">Reference proteome</keyword>
<dbReference type="RefSeq" id="WP_326073578.1">
    <property type="nucleotide sequence ID" value="NZ_JARLKY010000051.1"/>
</dbReference>
<dbReference type="GO" id="GO:0051007">
    <property type="term" value="F:squalene-hopene cyclase activity"/>
    <property type="evidence" value="ECO:0007669"/>
    <property type="project" value="UniProtKB-EC"/>
</dbReference>
<gene>
    <name evidence="7" type="primary">shc</name>
    <name evidence="7" type="ORF">P4I72_20685</name>
</gene>
<dbReference type="InterPro" id="IPR008930">
    <property type="entry name" value="Terpenoid_cyclase/PrenylTrfase"/>
</dbReference>
<dbReference type="InterPro" id="IPR032696">
    <property type="entry name" value="SQ_cyclase_C"/>
</dbReference>
<comment type="pathway">
    <text evidence="1">Secondary metabolite biosynthesis; hopanoid biosynthesis.</text>
</comment>
<evidence type="ECO:0000259" key="6">
    <source>
        <dbReference type="Pfam" id="PF13249"/>
    </source>
</evidence>
<keyword evidence="3" id="KW-0677">Repeat</keyword>
<dbReference type="Pfam" id="PF13249">
    <property type="entry name" value="SQHop_cyclase_N"/>
    <property type="match status" value="1"/>
</dbReference>
<protein>
    <submittedName>
        <fullName evidence="7">Squalene--hopene cyclase</fullName>
        <ecNumber evidence="7">5.4.99.17</ecNumber>
    </submittedName>
</protein>
<dbReference type="EC" id="5.4.99.17" evidence="7"/>
<dbReference type="EMBL" id="JARLKY010000051">
    <property type="protein sequence ID" value="MEC0229549.1"/>
    <property type="molecule type" value="Genomic_DNA"/>
</dbReference>
<dbReference type="NCBIfam" id="TIGR01787">
    <property type="entry name" value="squalene_cyclas"/>
    <property type="match status" value="1"/>
</dbReference>
<evidence type="ECO:0000256" key="2">
    <source>
        <dbReference type="ARBA" id="ARBA00009755"/>
    </source>
</evidence>
<dbReference type="InterPro" id="IPR002365">
    <property type="entry name" value="Terpene_synthase_CS"/>
</dbReference>
<dbReference type="SFLD" id="SFLDG01016">
    <property type="entry name" value="Prenyltransferase_Like_2"/>
    <property type="match status" value="1"/>
</dbReference>
<organism evidence="7 8">
    <name type="scientific">Paenibacillus alba</name>
    <dbReference type="NCBI Taxonomy" id="1197127"/>
    <lineage>
        <taxon>Bacteria</taxon>
        <taxon>Bacillati</taxon>
        <taxon>Bacillota</taxon>
        <taxon>Bacilli</taxon>
        <taxon>Bacillales</taxon>
        <taxon>Paenibacillaceae</taxon>
        <taxon>Paenibacillus</taxon>
    </lineage>
</organism>
<comment type="similarity">
    <text evidence="2">Belongs to the terpene cyclase/mutase family.</text>
</comment>
<keyword evidence="4 7" id="KW-0413">Isomerase</keyword>
<feature type="domain" description="Squalene cyclase N-terminal" evidence="6">
    <location>
        <begin position="11"/>
        <end position="305"/>
    </location>
</feature>
<evidence type="ECO:0000313" key="8">
    <source>
        <dbReference type="Proteomes" id="UP001338137"/>
    </source>
</evidence>
<dbReference type="Pfam" id="PF13243">
    <property type="entry name" value="SQHop_cyclase_C"/>
    <property type="match status" value="1"/>
</dbReference>
<reference evidence="7 8" key="1">
    <citation type="submission" date="2023-03" db="EMBL/GenBank/DDBJ databases">
        <title>Bacillus Genome Sequencing.</title>
        <authorList>
            <person name="Dunlap C."/>
        </authorList>
    </citation>
    <scope>NUCLEOTIDE SEQUENCE [LARGE SCALE GENOMIC DNA]</scope>
    <source>
        <strain evidence="7 8">BD-533</strain>
    </source>
</reference>
<evidence type="ECO:0000259" key="5">
    <source>
        <dbReference type="Pfam" id="PF13243"/>
    </source>
</evidence>
<accession>A0ABU6G5U0</accession>
<dbReference type="Proteomes" id="UP001338137">
    <property type="component" value="Unassembled WGS sequence"/>
</dbReference>
<dbReference type="NCBIfam" id="TIGR01507">
    <property type="entry name" value="hopene_cyclase"/>
    <property type="match status" value="1"/>
</dbReference>
<comment type="caution">
    <text evidence="7">The sequence shown here is derived from an EMBL/GenBank/DDBJ whole genome shotgun (WGS) entry which is preliminary data.</text>
</comment>
<dbReference type="PROSITE" id="PS01074">
    <property type="entry name" value="TERPENE_SYNTHASES"/>
    <property type="match status" value="1"/>
</dbReference>
<evidence type="ECO:0000256" key="3">
    <source>
        <dbReference type="ARBA" id="ARBA00022737"/>
    </source>
</evidence>
<proteinExistence type="inferred from homology"/>